<evidence type="ECO:0000256" key="9">
    <source>
        <dbReference type="ARBA" id="ARBA00023150"/>
    </source>
</evidence>
<sequence length="321" mass="36068">MKDKYERNIDYIRISVTDRCNLRCRYCMPDEQVPVLPDGELLSFEEIERVCRILPKVGIRRIKLTGGEPLMRKDIAELITRLKKVEGIEQVTLTTNGTLLADRIKELEAAGIDGINVSLDTLDPERFGHLTQRRRLEDVLRGIKALQTSDIPRIKLNCVPMEEINGDELARLAALAKDSRLAVRFIEMMPVGNGQQWTMIPEQTVKDRLTAAFGPMTPAKGSFGSGPAAYYMLPGFRSPVGFISAMSHMFCSSCNRIRLTPDGFLKSCLFFGGGTDLKHLLRSGADEELLDAAVRETIWEKPRQHPDGQAEENRKMYQIGG</sequence>
<evidence type="ECO:0000256" key="5">
    <source>
        <dbReference type="ARBA" id="ARBA00022741"/>
    </source>
</evidence>
<dbReference type="InterPro" id="IPR058240">
    <property type="entry name" value="rSAM_sf"/>
</dbReference>
<protein>
    <recommendedName>
        <fullName evidence="1 12">GTP 3',8-cyclase</fullName>
        <ecNumber evidence="1 12">4.1.99.22</ecNumber>
    </recommendedName>
    <alternativeName>
        <fullName evidence="12">Molybdenum cofactor biosynthesis protein A</fullName>
    </alternativeName>
</protein>
<dbReference type="NCBIfam" id="TIGR02666">
    <property type="entry name" value="moaA"/>
    <property type="match status" value="1"/>
</dbReference>
<feature type="binding site" evidence="12">
    <location>
        <position position="20"/>
    </location>
    <ligand>
        <name>[4Fe-4S] cluster</name>
        <dbReference type="ChEBI" id="CHEBI:49883"/>
        <label>1</label>
        <note>4Fe-4S-S-AdoMet</note>
    </ligand>
</feature>
<keyword evidence="3 12" id="KW-0949">S-adenosyl-L-methionine</keyword>
<dbReference type="EMBL" id="DVLT01000037">
    <property type="protein sequence ID" value="HIU02648.1"/>
    <property type="molecule type" value="Genomic_DNA"/>
</dbReference>
<evidence type="ECO:0000256" key="10">
    <source>
        <dbReference type="ARBA" id="ARBA00023239"/>
    </source>
</evidence>
<dbReference type="InterPro" id="IPR000385">
    <property type="entry name" value="MoaA_NifB_PqqE_Fe-S-bd_CS"/>
</dbReference>
<reference evidence="14" key="1">
    <citation type="submission" date="2020-10" db="EMBL/GenBank/DDBJ databases">
        <authorList>
            <person name="Gilroy R."/>
        </authorList>
    </citation>
    <scope>NUCLEOTIDE SEQUENCE</scope>
    <source>
        <strain evidence="14">CHK187-14744</strain>
    </source>
</reference>
<feature type="binding site" evidence="12">
    <location>
        <position position="27"/>
    </location>
    <ligand>
        <name>[4Fe-4S] cluster</name>
        <dbReference type="ChEBI" id="CHEBI:49883"/>
        <label>1</label>
        <note>4Fe-4S-S-AdoMet</note>
    </ligand>
</feature>
<keyword evidence="9 12" id="KW-0501">Molybdenum cofactor biosynthesis</keyword>
<organism evidence="14 15">
    <name type="scientific">Candidatus Onthocola gallistercoris</name>
    <dbReference type="NCBI Taxonomy" id="2840876"/>
    <lineage>
        <taxon>Bacteria</taxon>
        <taxon>Bacillati</taxon>
        <taxon>Bacillota</taxon>
        <taxon>Bacilli</taxon>
        <taxon>Candidatus Onthocola</taxon>
    </lineage>
</organism>
<dbReference type="GO" id="GO:0006777">
    <property type="term" value="P:Mo-molybdopterin cofactor biosynthetic process"/>
    <property type="evidence" value="ECO:0007669"/>
    <property type="project" value="UniProtKB-UniRule"/>
</dbReference>
<comment type="similarity">
    <text evidence="12">Belongs to the radical SAM superfamily. MoaA family.</text>
</comment>
<dbReference type="InterPro" id="IPR010505">
    <property type="entry name" value="MoaA_twitch"/>
</dbReference>
<accession>A0A9D1HG89</accession>
<evidence type="ECO:0000256" key="4">
    <source>
        <dbReference type="ARBA" id="ARBA00022723"/>
    </source>
</evidence>
<feature type="binding site" evidence="12">
    <location>
        <position position="155"/>
    </location>
    <ligand>
        <name>GTP</name>
        <dbReference type="ChEBI" id="CHEBI:37565"/>
    </ligand>
</feature>
<dbReference type="GO" id="GO:0051539">
    <property type="term" value="F:4 iron, 4 sulfur cluster binding"/>
    <property type="evidence" value="ECO:0007669"/>
    <property type="project" value="UniProtKB-UniRule"/>
</dbReference>
<dbReference type="PANTHER" id="PTHR22960">
    <property type="entry name" value="MOLYBDOPTERIN COFACTOR SYNTHESIS PROTEIN A"/>
    <property type="match status" value="1"/>
</dbReference>
<dbReference type="GO" id="GO:0046872">
    <property type="term" value="F:metal ion binding"/>
    <property type="evidence" value="ECO:0007669"/>
    <property type="project" value="UniProtKB-KW"/>
</dbReference>
<dbReference type="SFLD" id="SFLDS00029">
    <property type="entry name" value="Radical_SAM"/>
    <property type="match status" value="1"/>
</dbReference>
<evidence type="ECO:0000313" key="14">
    <source>
        <dbReference type="EMBL" id="HIU02648.1"/>
    </source>
</evidence>
<dbReference type="GO" id="GO:1904047">
    <property type="term" value="F:S-adenosyl-L-methionine binding"/>
    <property type="evidence" value="ECO:0007669"/>
    <property type="project" value="UniProtKB-UniRule"/>
</dbReference>
<feature type="binding site" evidence="12">
    <location>
        <position position="26"/>
    </location>
    <ligand>
        <name>S-adenosyl-L-methionine</name>
        <dbReference type="ChEBI" id="CHEBI:59789"/>
    </ligand>
</feature>
<dbReference type="GO" id="GO:0061799">
    <property type="term" value="F:cyclic pyranopterin monophosphate synthase activity"/>
    <property type="evidence" value="ECO:0007669"/>
    <property type="project" value="TreeGrafter"/>
</dbReference>
<evidence type="ECO:0000256" key="12">
    <source>
        <dbReference type="HAMAP-Rule" id="MF_01225"/>
    </source>
</evidence>
<keyword evidence="4 12" id="KW-0479">Metal-binding</keyword>
<feature type="binding site" evidence="12">
    <location>
        <position position="118"/>
    </location>
    <ligand>
        <name>S-adenosyl-L-methionine</name>
        <dbReference type="ChEBI" id="CHEBI:59789"/>
    </ligand>
</feature>
<keyword evidence="5 12" id="KW-0547">Nucleotide-binding</keyword>
<dbReference type="InterPro" id="IPR050105">
    <property type="entry name" value="MoCo_biosynth_MoaA/MoaC"/>
</dbReference>
<comment type="caution">
    <text evidence="12">Lacks conserved residue(s) required for the propagation of feature annotation.</text>
</comment>
<keyword evidence="10 12" id="KW-0456">Lyase</keyword>
<proteinExistence type="inferred from homology"/>
<feature type="domain" description="Radical SAM core" evidence="13">
    <location>
        <begin position="4"/>
        <end position="227"/>
    </location>
</feature>
<keyword evidence="7 12" id="KW-0411">Iron-sulfur</keyword>
<dbReference type="PROSITE" id="PS01305">
    <property type="entry name" value="MOAA_NIFB_PQQE"/>
    <property type="match status" value="1"/>
</dbReference>
<dbReference type="Pfam" id="PF06463">
    <property type="entry name" value="Mob_synth_C"/>
    <property type="match status" value="1"/>
</dbReference>
<feature type="binding site" evidence="12">
    <location>
        <position position="254"/>
    </location>
    <ligand>
        <name>[4Fe-4S] cluster</name>
        <dbReference type="ChEBI" id="CHEBI:49883"/>
        <label>2</label>
        <note>4Fe-4S-substrate</note>
    </ligand>
</feature>
<dbReference type="Gene3D" id="3.20.20.70">
    <property type="entry name" value="Aldolase class I"/>
    <property type="match status" value="1"/>
</dbReference>
<comment type="pathway">
    <text evidence="12">Cofactor biosynthesis; molybdopterin biosynthesis.</text>
</comment>
<dbReference type="InterPro" id="IPR013483">
    <property type="entry name" value="MoaA"/>
</dbReference>
<dbReference type="InterPro" id="IPR006638">
    <property type="entry name" value="Elp3/MiaA/NifB-like_rSAM"/>
</dbReference>
<dbReference type="InterPro" id="IPR040064">
    <property type="entry name" value="MoaA-like"/>
</dbReference>
<dbReference type="SFLD" id="SFLDG01383">
    <property type="entry name" value="cyclic_pyranopterin_phosphate"/>
    <property type="match status" value="1"/>
</dbReference>
<dbReference type="AlphaFoldDB" id="A0A9D1HG89"/>
<feature type="binding site" evidence="12">
    <location>
        <position position="24"/>
    </location>
    <ligand>
        <name>[4Fe-4S] cluster</name>
        <dbReference type="ChEBI" id="CHEBI:49883"/>
        <label>1</label>
        <note>4Fe-4S-S-AdoMet</note>
    </ligand>
</feature>
<keyword evidence="2 12" id="KW-0004">4Fe-4S</keyword>
<comment type="function">
    <text evidence="12">Catalyzes the cyclization of GTP to (8S)-3',8-cyclo-7,8-dihydroguanosine 5'-triphosphate.</text>
</comment>
<dbReference type="InterPro" id="IPR007197">
    <property type="entry name" value="rSAM"/>
</dbReference>
<name>A0A9D1HG89_9FIRM</name>
<keyword evidence="8 12" id="KW-0342">GTP-binding</keyword>
<dbReference type="SUPFAM" id="SSF102114">
    <property type="entry name" value="Radical SAM enzymes"/>
    <property type="match status" value="1"/>
</dbReference>
<dbReference type="GO" id="GO:0061798">
    <property type="term" value="F:GTP 3',8'-cyclase activity"/>
    <property type="evidence" value="ECO:0007669"/>
    <property type="project" value="UniProtKB-UniRule"/>
</dbReference>
<evidence type="ECO:0000256" key="2">
    <source>
        <dbReference type="ARBA" id="ARBA00022485"/>
    </source>
</evidence>
<dbReference type="CDD" id="cd01335">
    <property type="entry name" value="Radical_SAM"/>
    <property type="match status" value="1"/>
</dbReference>
<dbReference type="PROSITE" id="PS51918">
    <property type="entry name" value="RADICAL_SAM"/>
    <property type="match status" value="1"/>
</dbReference>
<feature type="binding site" evidence="12">
    <location>
        <position position="268"/>
    </location>
    <ligand>
        <name>[4Fe-4S] cluster</name>
        <dbReference type="ChEBI" id="CHEBI:49883"/>
        <label>2</label>
        <note>4Fe-4S-substrate</note>
    </ligand>
</feature>
<evidence type="ECO:0000256" key="6">
    <source>
        <dbReference type="ARBA" id="ARBA00023004"/>
    </source>
</evidence>
<dbReference type="SFLD" id="SFLDG01067">
    <property type="entry name" value="SPASM/twitch_domain_containing"/>
    <property type="match status" value="1"/>
</dbReference>
<feature type="binding site" evidence="12">
    <location>
        <position position="13"/>
    </location>
    <ligand>
        <name>GTP</name>
        <dbReference type="ChEBI" id="CHEBI:37565"/>
    </ligand>
</feature>
<dbReference type="Pfam" id="PF04055">
    <property type="entry name" value="Radical_SAM"/>
    <property type="match status" value="1"/>
</dbReference>
<dbReference type="PANTHER" id="PTHR22960:SF0">
    <property type="entry name" value="MOLYBDENUM COFACTOR BIOSYNTHESIS PROTEIN 1"/>
    <property type="match status" value="1"/>
</dbReference>
<keyword evidence="6 12" id="KW-0408">Iron</keyword>
<feature type="binding site" evidence="12">
    <location>
        <position position="189"/>
    </location>
    <ligand>
        <name>S-adenosyl-L-methionine</name>
        <dbReference type="ChEBI" id="CHEBI:59789"/>
    </ligand>
</feature>
<feature type="binding site" evidence="12">
    <location>
        <begin position="256"/>
        <end position="258"/>
    </location>
    <ligand>
        <name>GTP</name>
        <dbReference type="ChEBI" id="CHEBI:37565"/>
    </ligand>
</feature>
<comment type="subunit">
    <text evidence="12">Monomer and homodimer.</text>
</comment>
<feature type="binding site" evidence="12">
    <location>
        <position position="251"/>
    </location>
    <ligand>
        <name>[4Fe-4S] cluster</name>
        <dbReference type="ChEBI" id="CHEBI:49883"/>
        <label>2</label>
        <note>4Fe-4S-substrate</note>
    </ligand>
</feature>
<dbReference type="GO" id="GO:0005525">
    <property type="term" value="F:GTP binding"/>
    <property type="evidence" value="ECO:0007669"/>
    <property type="project" value="UniProtKB-UniRule"/>
</dbReference>
<evidence type="ECO:0000256" key="8">
    <source>
        <dbReference type="ARBA" id="ARBA00023134"/>
    </source>
</evidence>
<dbReference type="HAMAP" id="MF_01225_B">
    <property type="entry name" value="MoaA_B"/>
    <property type="match status" value="1"/>
</dbReference>
<evidence type="ECO:0000313" key="15">
    <source>
        <dbReference type="Proteomes" id="UP000824164"/>
    </source>
</evidence>
<dbReference type="SFLD" id="SFLDG01386">
    <property type="entry name" value="main_SPASM_domain-containing"/>
    <property type="match status" value="1"/>
</dbReference>
<evidence type="ECO:0000256" key="1">
    <source>
        <dbReference type="ARBA" id="ARBA00012167"/>
    </source>
</evidence>
<comment type="caution">
    <text evidence="14">The sequence shown here is derived from an EMBL/GenBank/DDBJ whole genome shotgun (WGS) entry which is preliminary data.</text>
</comment>
<dbReference type="SMART" id="SM00729">
    <property type="entry name" value="Elp3"/>
    <property type="match status" value="1"/>
</dbReference>
<feature type="binding site" evidence="12">
    <location>
        <position position="94"/>
    </location>
    <ligand>
        <name>GTP</name>
        <dbReference type="ChEBI" id="CHEBI:37565"/>
    </ligand>
</feature>
<dbReference type="EC" id="4.1.99.22" evidence="1 12"/>
<dbReference type="Proteomes" id="UP000824164">
    <property type="component" value="Unassembled WGS sequence"/>
</dbReference>
<gene>
    <name evidence="12 14" type="primary">moaA</name>
    <name evidence="14" type="ORF">IAB63_05295</name>
</gene>
<comment type="catalytic activity">
    <reaction evidence="11 12">
        <text>GTP + AH2 + S-adenosyl-L-methionine = (8S)-3',8-cyclo-7,8-dihydroguanosine 5'-triphosphate + 5'-deoxyadenosine + L-methionine + A + H(+)</text>
        <dbReference type="Rhea" id="RHEA:49576"/>
        <dbReference type="ChEBI" id="CHEBI:13193"/>
        <dbReference type="ChEBI" id="CHEBI:15378"/>
        <dbReference type="ChEBI" id="CHEBI:17319"/>
        <dbReference type="ChEBI" id="CHEBI:17499"/>
        <dbReference type="ChEBI" id="CHEBI:37565"/>
        <dbReference type="ChEBI" id="CHEBI:57844"/>
        <dbReference type="ChEBI" id="CHEBI:59789"/>
        <dbReference type="ChEBI" id="CHEBI:131766"/>
        <dbReference type="EC" id="4.1.99.22"/>
    </reaction>
</comment>
<reference evidence="14" key="2">
    <citation type="journal article" date="2021" name="PeerJ">
        <title>Extensive microbial diversity within the chicken gut microbiome revealed by metagenomics and culture.</title>
        <authorList>
            <person name="Gilroy R."/>
            <person name="Ravi A."/>
            <person name="Getino M."/>
            <person name="Pursley I."/>
            <person name="Horton D.L."/>
            <person name="Alikhan N.F."/>
            <person name="Baker D."/>
            <person name="Gharbi K."/>
            <person name="Hall N."/>
            <person name="Watson M."/>
            <person name="Adriaenssens E.M."/>
            <person name="Foster-Nyarko E."/>
            <person name="Jarju S."/>
            <person name="Secka A."/>
            <person name="Antonio M."/>
            <person name="Oren A."/>
            <person name="Chaudhuri R.R."/>
            <person name="La Ragione R."/>
            <person name="Hildebrand F."/>
            <person name="Pallen M.J."/>
        </authorList>
    </citation>
    <scope>NUCLEOTIDE SEQUENCE</scope>
    <source>
        <strain evidence="14">CHK187-14744</strain>
    </source>
</reference>
<evidence type="ECO:0000256" key="3">
    <source>
        <dbReference type="ARBA" id="ARBA00022691"/>
    </source>
</evidence>
<evidence type="ECO:0000256" key="11">
    <source>
        <dbReference type="ARBA" id="ARBA00048697"/>
    </source>
</evidence>
<feature type="binding site" evidence="12">
    <location>
        <position position="67"/>
    </location>
    <ligand>
        <name>S-adenosyl-L-methionine</name>
        <dbReference type="ChEBI" id="CHEBI:59789"/>
    </ligand>
</feature>
<comment type="cofactor">
    <cofactor evidence="12">
        <name>[4Fe-4S] cluster</name>
        <dbReference type="ChEBI" id="CHEBI:49883"/>
    </cofactor>
    <text evidence="12">Binds 2 [4Fe-4S] clusters. Binds 1 [4Fe-4S] cluster coordinated with 3 cysteines and an exchangeable S-adenosyl-L-methionine and 1 [4Fe-4S] cluster coordinated with 3 cysteines and the GTP-derived substrate.</text>
</comment>
<dbReference type="InterPro" id="IPR013785">
    <property type="entry name" value="Aldolase_TIM"/>
</dbReference>
<evidence type="ECO:0000259" key="13">
    <source>
        <dbReference type="PROSITE" id="PS51918"/>
    </source>
</evidence>
<evidence type="ECO:0000256" key="7">
    <source>
        <dbReference type="ARBA" id="ARBA00023014"/>
    </source>
</evidence>
<dbReference type="CDD" id="cd21117">
    <property type="entry name" value="Twitch_MoaA"/>
    <property type="match status" value="1"/>
</dbReference>